<comment type="caution">
    <text evidence="2">The sequence shown here is derived from an EMBL/GenBank/DDBJ whole genome shotgun (WGS) entry which is preliminary data.</text>
</comment>
<dbReference type="SUPFAM" id="SSF56266">
    <property type="entry name" value="DmpA/ArgJ-like"/>
    <property type="match status" value="1"/>
</dbReference>
<reference evidence="2" key="2">
    <citation type="journal article" date="2021" name="PeerJ">
        <title>Extensive microbial diversity within the chicken gut microbiome revealed by metagenomics and culture.</title>
        <authorList>
            <person name="Gilroy R."/>
            <person name="Ravi A."/>
            <person name="Getino M."/>
            <person name="Pursley I."/>
            <person name="Horton D.L."/>
            <person name="Alikhan N.F."/>
            <person name="Baker D."/>
            <person name="Gharbi K."/>
            <person name="Hall N."/>
            <person name="Watson M."/>
            <person name="Adriaenssens E.M."/>
            <person name="Foster-Nyarko E."/>
            <person name="Jarju S."/>
            <person name="Secka A."/>
            <person name="Antonio M."/>
            <person name="Oren A."/>
            <person name="Chaudhuri R.R."/>
            <person name="La Ragione R."/>
            <person name="Hildebrand F."/>
            <person name="Pallen M.J."/>
        </authorList>
    </citation>
    <scope>NUCLEOTIDE SEQUENCE</scope>
    <source>
        <strain evidence="2">ChiW13-3771</strain>
    </source>
</reference>
<dbReference type="InterPro" id="IPR005321">
    <property type="entry name" value="Peptidase_S58_DmpA"/>
</dbReference>
<comment type="similarity">
    <text evidence="1">Belongs to the peptidase S58 family.</text>
</comment>
<dbReference type="Gene3D" id="3.60.70.12">
    <property type="entry name" value="L-amino peptidase D-ALA esterase/amidase"/>
    <property type="match status" value="1"/>
</dbReference>
<dbReference type="AlphaFoldDB" id="A0A9D1EE99"/>
<reference evidence="2" key="1">
    <citation type="submission" date="2020-10" db="EMBL/GenBank/DDBJ databases">
        <authorList>
            <person name="Gilroy R."/>
        </authorList>
    </citation>
    <scope>NUCLEOTIDE SEQUENCE</scope>
    <source>
        <strain evidence="2">ChiW13-3771</strain>
    </source>
</reference>
<dbReference type="PANTHER" id="PTHR36512">
    <property type="entry name" value="D-AMINOPEPTIDASE"/>
    <property type="match status" value="1"/>
</dbReference>
<protein>
    <submittedName>
        <fullName evidence="2">P1 family peptidase</fullName>
    </submittedName>
</protein>
<dbReference type="PANTHER" id="PTHR36512:SF3">
    <property type="entry name" value="BLR5678 PROTEIN"/>
    <property type="match status" value="1"/>
</dbReference>
<dbReference type="GO" id="GO:0004177">
    <property type="term" value="F:aminopeptidase activity"/>
    <property type="evidence" value="ECO:0007669"/>
    <property type="project" value="TreeGrafter"/>
</dbReference>
<organism evidence="2 3">
    <name type="scientific">Candidatus Fimimorpha faecalis</name>
    <dbReference type="NCBI Taxonomy" id="2840824"/>
    <lineage>
        <taxon>Bacteria</taxon>
        <taxon>Bacillati</taxon>
        <taxon>Bacillota</taxon>
        <taxon>Clostridia</taxon>
        <taxon>Eubacteriales</taxon>
        <taxon>Candidatus Fimimorpha</taxon>
    </lineage>
</organism>
<dbReference type="Pfam" id="PF03576">
    <property type="entry name" value="Peptidase_S58"/>
    <property type="match status" value="1"/>
</dbReference>
<name>A0A9D1EE99_9FIRM</name>
<dbReference type="CDD" id="cd02252">
    <property type="entry name" value="nylC_like"/>
    <property type="match status" value="1"/>
</dbReference>
<proteinExistence type="inferred from homology"/>
<dbReference type="InterPro" id="IPR016117">
    <property type="entry name" value="ArgJ-like_dom_sf"/>
</dbReference>
<accession>A0A9D1EE99</accession>
<evidence type="ECO:0000313" key="3">
    <source>
        <dbReference type="Proteomes" id="UP000824201"/>
    </source>
</evidence>
<evidence type="ECO:0000313" key="2">
    <source>
        <dbReference type="EMBL" id="HIR88807.1"/>
    </source>
</evidence>
<sequence>MLKQIQITEIENIRIGHAQDMEHATGCTVIICENGAPAGVDVRGGGPASRETELLRPVADCTGIHALLLSGGSAFGLDAAGGVMEYLEERNIGFDVGVTKVPLVCESCLFDLNVANHRIRPDKKMGYEACIQSEQNQPAMGNVGAGTGASVGKLGGIQTAMKSGLGMYAVQLGDLKIGAIVAVNALGDVYDYETGKRLAGMRTKDGKDWADSEQVLYTLYNQKKNLFHQNTTIGTIVTNAKFDKTHMNKIAAMAQNGYARSIRPVHTTADGDSIYALSVGEIEADLNVTGTLAAQVMAEAIKNAVLEAKPAYGLPAAQNFLSQ</sequence>
<gene>
    <name evidence="2" type="ORF">IAC96_07645</name>
</gene>
<dbReference type="EMBL" id="DVHN01000096">
    <property type="protein sequence ID" value="HIR88807.1"/>
    <property type="molecule type" value="Genomic_DNA"/>
</dbReference>
<dbReference type="Proteomes" id="UP000824201">
    <property type="component" value="Unassembled WGS sequence"/>
</dbReference>
<evidence type="ECO:0000256" key="1">
    <source>
        <dbReference type="ARBA" id="ARBA00007068"/>
    </source>
</evidence>